<evidence type="ECO:0000313" key="9">
    <source>
        <dbReference type="EMBL" id="RCW37106.1"/>
    </source>
</evidence>
<evidence type="ECO:0000256" key="2">
    <source>
        <dbReference type="ARBA" id="ARBA00009477"/>
    </source>
</evidence>
<dbReference type="GO" id="GO:0005886">
    <property type="term" value="C:plasma membrane"/>
    <property type="evidence" value="ECO:0007669"/>
    <property type="project" value="TreeGrafter"/>
</dbReference>
<feature type="domain" description="Multidrug resistance protein MdtA-like beta-barrel" evidence="6">
    <location>
        <begin position="218"/>
        <end position="307"/>
    </location>
</feature>
<evidence type="ECO:0000256" key="3">
    <source>
        <dbReference type="ARBA" id="ARBA00023054"/>
    </source>
</evidence>
<dbReference type="Proteomes" id="UP000252795">
    <property type="component" value="Unassembled WGS sequence"/>
</dbReference>
<evidence type="ECO:0000259" key="7">
    <source>
        <dbReference type="Pfam" id="PF25967"/>
    </source>
</evidence>
<dbReference type="Gene3D" id="2.40.420.20">
    <property type="match status" value="1"/>
</dbReference>
<feature type="domain" description="Multidrug resistance protein MdtA-like barrel-sandwich hybrid" evidence="5">
    <location>
        <begin position="73"/>
        <end position="214"/>
    </location>
</feature>
<evidence type="ECO:0000313" key="11">
    <source>
        <dbReference type="Proteomes" id="UP000253065"/>
    </source>
</evidence>
<keyword evidence="3" id="KW-0175">Coiled coil</keyword>
<gene>
    <name evidence="9" type="ORF">DET51_102252</name>
    <name evidence="8" type="ORF">DET64_102252</name>
</gene>
<evidence type="ECO:0000259" key="5">
    <source>
        <dbReference type="Pfam" id="PF25917"/>
    </source>
</evidence>
<organism evidence="9 10">
    <name type="scientific">Marinobacter nauticus</name>
    <name type="common">Marinobacter hydrocarbonoclasticus</name>
    <name type="synonym">Marinobacter aquaeolei</name>
    <dbReference type="NCBI Taxonomy" id="2743"/>
    <lineage>
        <taxon>Bacteria</taxon>
        <taxon>Pseudomonadati</taxon>
        <taxon>Pseudomonadota</taxon>
        <taxon>Gammaproteobacteria</taxon>
        <taxon>Pseudomonadales</taxon>
        <taxon>Marinobacteraceae</taxon>
        <taxon>Marinobacter</taxon>
    </lineage>
</organism>
<feature type="domain" description="Multidrug resistance protein MdtA-like alpha-helical hairpin" evidence="4">
    <location>
        <begin position="114"/>
        <end position="183"/>
    </location>
</feature>
<evidence type="ECO:0000256" key="1">
    <source>
        <dbReference type="ARBA" id="ARBA00004519"/>
    </source>
</evidence>
<dbReference type="GO" id="GO:0030313">
    <property type="term" value="C:cell envelope"/>
    <property type="evidence" value="ECO:0007669"/>
    <property type="project" value="UniProtKB-SubCell"/>
</dbReference>
<accession>A0A368V7L4</accession>
<dbReference type="EMBL" id="QPJB01000002">
    <property type="protein sequence ID" value="RCW37106.1"/>
    <property type="molecule type" value="Genomic_DNA"/>
</dbReference>
<dbReference type="Pfam" id="PF25917">
    <property type="entry name" value="BSH_RND"/>
    <property type="match status" value="1"/>
</dbReference>
<comment type="subcellular location">
    <subcellularLocation>
        <location evidence="1">Cell inner membrane</location>
        <topology evidence="1">Lipid-anchor</topology>
    </subcellularLocation>
</comment>
<dbReference type="InterPro" id="IPR006143">
    <property type="entry name" value="RND_pump_MFP"/>
</dbReference>
<dbReference type="Pfam" id="PF25944">
    <property type="entry name" value="Beta-barrel_RND"/>
    <property type="match status" value="1"/>
</dbReference>
<dbReference type="PANTHER" id="PTHR30158">
    <property type="entry name" value="ACRA/E-RELATED COMPONENT OF DRUG EFFLUX TRANSPORTER"/>
    <property type="match status" value="1"/>
</dbReference>
<dbReference type="InterPro" id="IPR058624">
    <property type="entry name" value="MdtA-like_HH"/>
</dbReference>
<dbReference type="Pfam" id="PF25967">
    <property type="entry name" value="RND-MFP_C"/>
    <property type="match status" value="1"/>
</dbReference>
<comment type="similarity">
    <text evidence="2">Belongs to the membrane fusion protein (MFP) (TC 8.A.1) family.</text>
</comment>
<dbReference type="Gene3D" id="2.40.30.170">
    <property type="match status" value="1"/>
</dbReference>
<reference evidence="9 10" key="1">
    <citation type="submission" date="2018-07" db="EMBL/GenBank/DDBJ databases">
        <title>Freshwater and sediment microbial communities from various areas in North America, analyzing microbe dynamics in response to fracking.</title>
        <authorList>
            <person name="Lamendella R."/>
        </authorList>
    </citation>
    <scope>NUCLEOTIDE SEQUENCE [LARGE SCALE GENOMIC DNA]</scope>
    <source>
        <strain evidence="9 10">114E</strain>
        <strain evidence="8 11">114E_o</strain>
    </source>
</reference>
<dbReference type="Gene3D" id="2.40.50.100">
    <property type="match status" value="1"/>
</dbReference>
<dbReference type="Gene3D" id="1.10.287.470">
    <property type="entry name" value="Helix hairpin bin"/>
    <property type="match status" value="1"/>
</dbReference>
<dbReference type="Pfam" id="PF25876">
    <property type="entry name" value="HH_MFP_RND"/>
    <property type="match status" value="1"/>
</dbReference>
<proteinExistence type="inferred from homology"/>
<dbReference type="GO" id="GO:0046677">
    <property type="term" value="P:response to antibiotic"/>
    <property type="evidence" value="ECO:0007669"/>
    <property type="project" value="TreeGrafter"/>
</dbReference>
<keyword evidence="11" id="KW-1185">Reference proteome</keyword>
<evidence type="ECO:0000313" key="8">
    <source>
        <dbReference type="EMBL" id="RBP76233.1"/>
    </source>
</evidence>
<protein>
    <submittedName>
        <fullName evidence="9">Membrane fusion protein (Multidrug efflux system)</fullName>
    </submittedName>
</protein>
<dbReference type="PANTHER" id="PTHR30158:SF24">
    <property type="entry name" value="HLYD FAMILY SECRETION PROTEIN"/>
    <property type="match status" value="1"/>
</dbReference>
<dbReference type="InterPro" id="IPR058627">
    <property type="entry name" value="MdtA-like_C"/>
</dbReference>
<dbReference type="GO" id="GO:0022857">
    <property type="term" value="F:transmembrane transporter activity"/>
    <property type="evidence" value="ECO:0007669"/>
    <property type="project" value="InterPro"/>
</dbReference>
<evidence type="ECO:0000313" key="10">
    <source>
        <dbReference type="Proteomes" id="UP000252795"/>
    </source>
</evidence>
<dbReference type="Proteomes" id="UP000253065">
    <property type="component" value="Unassembled WGS sequence"/>
</dbReference>
<dbReference type="NCBIfam" id="TIGR01730">
    <property type="entry name" value="RND_mfp"/>
    <property type="match status" value="1"/>
</dbReference>
<dbReference type="RefSeq" id="WP_113879195.1">
    <property type="nucleotide sequence ID" value="NZ_QNSA01000002.1"/>
</dbReference>
<sequence>MPVEMSHRPNARKGLLFAGLSTLLMLTGCSGQDGEGQQAGAGGMPPAAVVVQQATLADVTVRQDYAGRARGAREVEVRARISGILEQRLYEEGQMVREGDALFRIDRKPAAAALQRARAQRQVAEADVQQAEREWKRISSLFERNAVSERERDSAQSALELARANLAVANAGVAQAELDLGYTDVTAPISGVTSLEDFPEGSLIDTGTLLTTIVQLDPVHVRFALPENDANIRRAAREGMVRADQEQNVSARLVLADGSEYDLDGRIDFTASTLDPRTGTVSARAVFPNPEHVIVPGQFVRVRVELQSFDDVITVPEKAVTQGQNGPVVYVVDEESKARVRQVELGPVSDGRQILLSGLEAGDRYIVSGLVNLRDGAAVNVTNPDSPEEAN</sequence>
<name>A0A368V7L4_MARNT</name>
<evidence type="ECO:0000259" key="6">
    <source>
        <dbReference type="Pfam" id="PF25944"/>
    </source>
</evidence>
<comment type="caution">
    <text evidence="9">The sequence shown here is derived from an EMBL/GenBank/DDBJ whole genome shotgun (WGS) entry which is preliminary data.</text>
</comment>
<feature type="domain" description="Multidrug resistance protein MdtA-like C-terminal permuted SH3" evidence="7">
    <location>
        <begin position="311"/>
        <end position="370"/>
    </location>
</feature>
<dbReference type="AlphaFoldDB" id="A0A368V7L4"/>
<dbReference type="InterPro" id="IPR058626">
    <property type="entry name" value="MdtA-like_b-barrel"/>
</dbReference>
<evidence type="ECO:0000259" key="4">
    <source>
        <dbReference type="Pfam" id="PF25876"/>
    </source>
</evidence>
<dbReference type="EMBL" id="QNSA01000002">
    <property type="protein sequence ID" value="RBP76233.1"/>
    <property type="molecule type" value="Genomic_DNA"/>
</dbReference>
<dbReference type="InterPro" id="IPR058625">
    <property type="entry name" value="MdtA-like_BSH"/>
</dbReference>
<dbReference type="SUPFAM" id="SSF111369">
    <property type="entry name" value="HlyD-like secretion proteins"/>
    <property type="match status" value="1"/>
</dbReference>